<comment type="similarity">
    <text evidence="2">Belongs to the EamA transporter family.</text>
</comment>
<dbReference type="Gene3D" id="1.10.3730.20">
    <property type="match status" value="1"/>
</dbReference>
<evidence type="ECO:0000259" key="4">
    <source>
        <dbReference type="Pfam" id="PF00892"/>
    </source>
</evidence>
<proteinExistence type="inferred from homology"/>
<keyword evidence="3" id="KW-0812">Transmembrane</keyword>
<evidence type="ECO:0000256" key="3">
    <source>
        <dbReference type="SAM" id="Phobius"/>
    </source>
</evidence>
<dbReference type="InterPro" id="IPR037185">
    <property type="entry name" value="EmrE-like"/>
</dbReference>
<protein>
    <recommendedName>
        <fullName evidence="4">EamA domain-containing protein</fullName>
    </recommendedName>
</protein>
<feature type="transmembrane region" description="Helical" evidence="3">
    <location>
        <begin position="50"/>
        <end position="68"/>
    </location>
</feature>
<gene>
    <name evidence="5" type="ORF">AC625_19530</name>
</gene>
<dbReference type="AlphaFoldDB" id="A0A0K9GXW4"/>
<accession>A0A0K9GXW4</accession>
<dbReference type="GO" id="GO:0016020">
    <property type="term" value="C:membrane"/>
    <property type="evidence" value="ECO:0007669"/>
    <property type="project" value="InterPro"/>
</dbReference>
<evidence type="ECO:0000256" key="1">
    <source>
        <dbReference type="ARBA" id="ARBA00004127"/>
    </source>
</evidence>
<keyword evidence="6" id="KW-1185">Reference proteome</keyword>
<dbReference type="RefSeq" id="WP_049682810.1">
    <property type="nucleotide sequence ID" value="NZ_LFZW01000001.1"/>
</dbReference>
<dbReference type="SUPFAM" id="SSF103481">
    <property type="entry name" value="Multidrug resistance efflux transporter EmrE"/>
    <property type="match status" value="1"/>
</dbReference>
<keyword evidence="3" id="KW-0472">Membrane</keyword>
<dbReference type="Proteomes" id="UP000037146">
    <property type="component" value="Unassembled WGS sequence"/>
</dbReference>
<feature type="domain" description="EamA" evidence="4">
    <location>
        <begin position="1"/>
        <end position="67"/>
    </location>
</feature>
<evidence type="ECO:0000313" key="6">
    <source>
        <dbReference type="Proteomes" id="UP000037146"/>
    </source>
</evidence>
<reference evidence="6" key="1">
    <citation type="submission" date="2015-07" db="EMBL/GenBank/DDBJ databases">
        <title>Genome sequencing project for genomic taxonomy and phylogenomics of Bacillus-like bacteria.</title>
        <authorList>
            <person name="Liu B."/>
            <person name="Wang J."/>
            <person name="Zhu Y."/>
            <person name="Liu G."/>
            <person name="Chen Q."/>
            <person name="Chen Z."/>
            <person name="Lan J."/>
            <person name="Che J."/>
            <person name="Ge C."/>
            <person name="Shi H."/>
            <person name="Pan Z."/>
            <person name="Liu X."/>
        </authorList>
    </citation>
    <scope>NUCLEOTIDE SEQUENCE [LARGE SCALE GENOMIC DNA]</scope>
    <source>
        <strain evidence="6">FJAT-27997</strain>
    </source>
</reference>
<sequence length="80" mass="8548">MGIITTGIAYFLFAKGLIHIPSSTAVTFSLVEPLTAALLRVFLVGEHLGFSSWSGISLLLVGIGLLILSSQNPKKDLHVR</sequence>
<feature type="transmembrane region" description="Helical" evidence="3">
    <location>
        <begin position="7"/>
        <end position="30"/>
    </location>
</feature>
<name>A0A0K9GXW4_9BACI</name>
<dbReference type="PATRIC" id="fig|1679170.3.peg.4434"/>
<dbReference type="InterPro" id="IPR000620">
    <property type="entry name" value="EamA_dom"/>
</dbReference>
<dbReference type="EMBL" id="LFZW01000001">
    <property type="protein sequence ID" value="KMY51461.1"/>
    <property type="molecule type" value="Genomic_DNA"/>
</dbReference>
<comment type="subcellular location">
    <subcellularLocation>
        <location evidence="1">Endomembrane system</location>
        <topology evidence="1">Multi-pass membrane protein</topology>
    </subcellularLocation>
</comment>
<dbReference type="OrthoDB" id="9787117at2"/>
<keyword evidence="3" id="KW-1133">Transmembrane helix</keyword>
<evidence type="ECO:0000256" key="2">
    <source>
        <dbReference type="ARBA" id="ARBA00007362"/>
    </source>
</evidence>
<dbReference type="Pfam" id="PF00892">
    <property type="entry name" value="EamA"/>
    <property type="match status" value="1"/>
</dbReference>
<organism evidence="5 6">
    <name type="scientific">Peribacillus loiseleuriae</name>
    <dbReference type="NCBI Taxonomy" id="1679170"/>
    <lineage>
        <taxon>Bacteria</taxon>
        <taxon>Bacillati</taxon>
        <taxon>Bacillota</taxon>
        <taxon>Bacilli</taxon>
        <taxon>Bacillales</taxon>
        <taxon>Bacillaceae</taxon>
        <taxon>Peribacillus</taxon>
    </lineage>
</organism>
<comment type="caution">
    <text evidence="5">The sequence shown here is derived from an EMBL/GenBank/DDBJ whole genome shotgun (WGS) entry which is preliminary data.</text>
</comment>
<evidence type="ECO:0000313" key="5">
    <source>
        <dbReference type="EMBL" id="KMY51461.1"/>
    </source>
</evidence>